<organism evidence="1 2">
    <name type="scientific">Helianthus annuus</name>
    <name type="common">Common sunflower</name>
    <dbReference type="NCBI Taxonomy" id="4232"/>
    <lineage>
        <taxon>Eukaryota</taxon>
        <taxon>Viridiplantae</taxon>
        <taxon>Streptophyta</taxon>
        <taxon>Embryophyta</taxon>
        <taxon>Tracheophyta</taxon>
        <taxon>Spermatophyta</taxon>
        <taxon>Magnoliopsida</taxon>
        <taxon>eudicotyledons</taxon>
        <taxon>Gunneridae</taxon>
        <taxon>Pentapetalae</taxon>
        <taxon>asterids</taxon>
        <taxon>campanulids</taxon>
        <taxon>Asterales</taxon>
        <taxon>Asteraceae</taxon>
        <taxon>Asteroideae</taxon>
        <taxon>Heliantheae alliance</taxon>
        <taxon>Heliantheae</taxon>
        <taxon>Helianthus</taxon>
    </lineage>
</organism>
<reference evidence="1" key="2">
    <citation type="submission" date="2020-06" db="EMBL/GenBank/DDBJ databases">
        <title>Helianthus annuus Genome sequencing and assembly Release 2.</title>
        <authorList>
            <person name="Gouzy J."/>
            <person name="Langlade N."/>
            <person name="Munos S."/>
        </authorList>
    </citation>
    <scope>NUCLEOTIDE SEQUENCE</scope>
    <source>
        <tissue evidence="1">Leaves</tissue>
    </source>
</reference>
<gene>
    <name evidence="1" type="ORF">HanXRQr2_Chr13g0592491</name>
</gene>
<accession>A0A9K3EIE4</accession>
<comment type="caution">
    <text evidence="1">The sequence shown here is derived from an EMBL/GenBank/DDBJ whole genome shotgun (WGS) entry which is preliminary data.</text>
</comment>
<reference evidence="1" key="1">
    <citation type="journal article" date="2017" name="Nature">
        <title>The sunflower genome provides insights into oil metabolism, flowering and Asterid evolution.</title>
        <authorList>
            <person name="Badouin H."/>
            <person name="Gouzy J."/>
            <person name="Grassa C.J."/>
            <person name="Murat F."/>
            <person name="Staton S.E."/>
            <person name="Cottret L."/>
            <person name="Lelandais-Briere C."/>
            <person name="Owens G.L."/>
            <person name="Carrere S."/>
            <person name="Mayjonade B."/>
            <person name="Legrand L."/>
            <person name="Gill N."/>
            <person name="Kane N.C."/>
            <person name="Bowers J.E."/>
            <person name="Hubner S."/>
            <person name="Bellec A."/>
            <person name="Berard A."/>
            <person name="Berges H."/>
            <person name="Blanchet N."/>
            <person name="Boniface M.C."/>
            <person name="Brunel D."/>
            <person name="Catrice O."/>
            <person name="Chaidir N."/>
            <person name="Claudel C."/>
            <person name="Donnadieu C."/>
            <person name="Faraut T."/>
            <person name="Fievet G."/>
            <person name="Helmstetter N."/>
            <person name="King M."/>
            <person name="Knapp S.J."/>
            <person name="Lai Z."/>
            <person name="Le Paslier M.C."/>
            <person name="Lippi Y."/>
            <person name="Lorenzon L."/>
            <person name="Mandel J.R."/>
            <person name="Marage G."/>
            <person name="Marchand G."/>
            <person name="Marquand E."/>
            <person name="Bret-Mestries E."/>
            <person name="Morien E."/>
            <person name="Nambeesan S."/>
            <person name="Nguyen T."/>
            <person name="Pegot-Espagnet P."/>
            <person name="Pouilly N."/>
            <person name="Raftis F."/>
            <person name="Sallet E."/>
            <person name="Schiex T."/>
            <person name="Thomas J."/>
            <person name="Vandecasteele C."/>
            <person name="Vares D."/>
            <person name="Vear F."/>
            <person name="Vautrin S."/>
            <person name="Crespi M."/>
            <person name="Mangin B."/>
            <person name="Burke J.M."/>
            <person name="Salse J."/>
            <person name="Munos S."/>
            <person name="Vincourt P."/>
            <person name="Rieseberg L.H."/>
            <person name="Langlade N.B."/>
        </authorList>
    </citation>
    <scope>NUCLEOTIDE SEQUENCE</scope>
    <source>
        <tissue evidence="1">Leaves</tissue>
    </source>
</reference>
<dbReference type="EMBL" id="MNCJ02000328">
    <property type="protein sequence ID" value="KAF5773778.1"/>
    <property type="molecule type" value="Genomic_DNA"/>
</dbReference>
<dbReference type="Gramene" id="mRNA:HanXRQr2_Chr13g0592491">
    <property type="protein sequence ID" value="CDS:HanXRQr2_Chr13g0592491.1"/>
    <property type="gene ID" value="HanXRQr2_Chr13g0592491"/>
</dbReference>
<evidence type="ECO:0000313" key="2">
    <source>
        <dbReference type="Proteomes" id="UP000215914"/>
    </source>
</evidence>
<name>A0A9K3EIE4_HELAN</name>
<proteinExistence type="predicted"/>
<dbReference type="Proteomes" id="UP000215914">
    <property type="component" value="Unassembled WGS sequence"/>
</dbReference>
<keyword evidence="2" id="KW-1185">Reference proteome</keyword>
<protein>
    <submittedName>
        <fullName evidence="1">Uncharacterized protein</fullName>
    </submittedName>
</protein>
<evidence type="ECO:0000313" key="1">
    <source>
        <dbReference type="EMBL" id="KAF5773778.1"/>
    </source>
</evidence>
<dbReference type="AlphaFoldDB" id="A0A9K3EIE4"/>
<sequence>MCILSVSLPKYAVFIFKKKNEKILLFYRHILSLFISTQKTIIPLFPLYGGAKIRLWPVISLPR</sequence>